<dbReference type="PROSITE" id="PS50011">
    <property type="entry name" value="PROTEIN_KINASE_DOM"/>
    <property type="match status" value="1"/>
</dbReference>
<dbReference type="EMBL" id="JAAFOW010000371">
    <property type="protein sequence ID" value="KAF5266589.1"/>
    <property type="molecule type" value="Genomic_DNA"/>
</dbReference>
<evidence type="ECO:0000256" key="4">
    <source>
        <dbReference type="ARBA" id="ARBA00022777"/>
    </source>
</evidence>
<evidence type="ECO:0000313" key="8">
    <source>
        <dbReference type="Proteomes" id="UP000558688"/>
    </source>
</evidence>
<dbReference type="PANTHER" id="PTHR45646:SF11">
    <property type="entry name" value="SERINE_THREONINE-PROTEIN KINASE DOA"/>
    <property type="match status" value="1"/>
</dbReference>
<evidence type="ECO:0000256" key="5">
    <source>
        <dbReference type="ARBA" id="ARBA00022840"/>
    </source>
</evidence>
<feature type="domain" description="Protein kinase" evidence="6">
    <location>
        <begin position="1"/>
        <end position="283"/>
    </location>
</feature>
<dbReference type="Pfam" id="PF00069">
    <property type="entry name" value="Pkinase"/>
    <property type="match status" value="1"/>
</dbReference>
<keyword evidence="1" id="KW-0723">Serine/threonine-protein kinase</keyword>
<dbReference type="Gene3D" id="3.30.200.20">
    <property type="entry name" value="Phosphorylase Kinase, domain 1"/>
    <property type="match status" value="1"/>
</dbReference>
<dbReference type="InterPro" id="IPR008271">
    <property type="entry name" value="Ser/Thr_kinase_AS"/>
</dbReference>
<dbReference type="InterPro" id="IPR051175">
    <property type="entry name" value="CLK_kinases"/>
</dbReference>
<dbReference type="PANTHER" id="PTHR45646">
    <property type="entry name" value="SERINE/THREONINE-PROTEIN KINASE DOA-RELATED"/>
    <property type="match status" value="1"/>
</dbReference>
<organism evidence="7 8">
    <name type="scientific">Fusarium oxysporum</name>
    <name type="common">Fusarium vascular wilt</name>
    <dbReference type="NCBI Taxonomy" id="5507"/>
    <lineage>
        <taxon>Eukaryota</taxon>
        <taxon>Fungi</taxon>
        <taxon>Dikarya</taxon>
        <taxon>Ascomycota</taxon>
        <taxon>Pezizomycotina</taxon>
        <taxon>Sordariomycetes</taxon>
        <taxon>Hypocreomycetidae</taxon>
        <taxon>Hypocreales</taxon>
        <taxon>Nectriaceae</taxon>
        <taxon>Fusarium</taxon>
        <taxon>Fusarium oxysporum species complex</taxon>
    </lineage>
</organism>
<keyword evidence="3" id="KW-0547">Nucleotide-binding</keyword>
<dbReference type="AlphaFoldDB" id="A0A8H5AL09"/>
<dbReference type="Gene3D" id="1.10.510.10">
    <property type="entry name" value="Transferase(Phosphotransferase) domain 1"/>
    <property type="match status" value="1"/>
</dbReference>
<keyword evidence="2" id="KW-0808">Transferase</keyword>
<evidence type="ECO:0000313" key="7">
    <source>
        <dbReference type="EMBL" id="KAF5266589.1"/>
    </source>
</evidence>
<dbReference type="PROSITE" id="PS00108">
    <property type="entry name" value="PROTEIN_KINASE_ST"/>
    <property type="match status" value="1"/>
</dbReference>
<evidence type="ECO:0000256" key="2">
    <source>
        <dbReference type="ARBA" id="ARBA00022679"/>
    </source>
</evidence>
<keyword evidence="4" id="KW-0418">Kinase</keyword>
<dbReference type="InterPro" id="IPR011009">
    <property type="entry name" value="Kinase-like_dom_sf"/>
</dbReference>
<sequence length="287" mass="32806">MYNQISASSTKHPGRSAVRELLDSFDVTGPDGPHRCLVHSPLWESIWTFLNRNPVRRLPPVVLAVTLRRLFLALDYLHTECKVIHTDIKGDNIMFGIYDDSVFTAFEEEELSDPTPRKEDYGAPVLCDFGSAVRGDVEHCEDIQPDIYRAPEVILQAPWSYKVDIWNAGCMIWDIFEGRHMFTGHDPEFQKYRSRAHLAEIIALLGQPPSEVLQAGKASHKFFTDTGDFRNEIDIAESASLAQQEISLEGERKEMFLAMMNRMLQWDPAQRSSAKELAEDPWIMAYM</sequence>
<protein>
    <recommendedName>
        <fullName evidence="6">Protein kinase domain-containing protein</fullName>
    </recommendedName>
</protein>
<evidence type="ECO:0000256" key="3">
    <source>
        <dbReference type="ARBA" id="ARBA00022741"/>
    </source>
</evidence>
<proteinExistence type="predicted"/>
<name>A0A8H5AL09_FUSOX</name>
<gene>
    <name evidence="7" type="ORF">FOXYS1_2567</name>
</gene>
<reference evidence="7" key="1">
    <citation type="submission" date="2020-02" db="EMBL/GenBank/DDBJ databases">
        <title>Identification and distribution of gene clusters putatively required for synthesis of sphingolipid metabolism inhibitors in phylogenetically diverse species of the filamentous fungus Fusarium.</title>
        <authorList>
            <person name="Kim H.-S."/>
            <person name="Busman M."/>
            <person name="Brown D.W."/>
            <person name="Divon H."/>
            <person name="Uhlig S."/>
            <person name="Proctor R.H."/>
        </authorList>
    </citation>
    <scope>NUCLEOTIDE SEQUENCE [LARGE SCALE GENOMIC DNA]</scope>
    <source>
        <strain evidence="7">NRRL 39464</strain>
    </source>
</reference>
<evidence type="ECO:0000259" key="6">
    <source>
        <dbReference type="PROSITE" id="PS50011"/>
    </source>
</evidence>
<dbReference type="GO" id="GO:0005634">
    <property type="term" value="C:nucleus"/>
    <property type="evidence" value="ECO:0007669"/>
    <property type="project" value="TreeGrafter"/>
</dbReference>
<comment type="caution">
    <text evidence="7">The sequence shown here is derived from an EMBL/GenBank/DDBJ whole genome shotgun (WGS) entry which is preliminary data.</text>
</comment>
<dbReference type="SUPFAM" id="SSF56112">
    <property type="entry name" value="Protein kinase-like (PK-like)"/>
    <property type="match status" value="1"/>
</dbReference>
<dbReference type="GO" id="GO:0005524">
    <property type="term" value="F:ATP binding"/>
    <property type="evidence" value="ECO:0007669"/>
    <property type="project" value="UniProtKB-KW"/>
</dbReference>
<evidence type="ECO:0000256" key="1">
    <source>
        <dbReference type="ARBA" id="ARBA00022527"/>
    </source>
</evidence>
<dbReference type="GO" id="GO:0043484">
    <property type="term" value="P:regulation of RNA splicing"/>
    <property type="evidence" value="ECO:0007669"/>
    <property type="project" value="TreeGrafter"/>
</dbReference>
<keyword evidence="5" id="KW-0067">ATP-binding</keyword>
<dbReference type="GO" id="GO:0004674">
    <property type="term" value="F:protein serine/threonine kinase activity"/>
    <property type="evidence" value="ECO:0007669"/>
    <property type="project" value="UniProtKB-KW"/>
</dbReference>
<dbReference type="Proteomes" id="UP000558688">
    <property type="component" value="Unassembled WGS sequence"/>
</dbReference>
<accession>A0A8H5AL09</accession>
<dbReference type="InterPro" id="IPR000719">
    <property type="entry name" value="Prot_kinase_dom"/>
</dbReference>
<dbReference type="SMART" id="SM00220">
    <property type="entry name" value="S_TKc"/>
    <property type="match status" value="1"/>
</dbReference>